<organism evidence="2">
    <name type="scientific">Ixodes ricinus</name>
    <name type="common">Common tick</name>
    <name type="synonym">Acarus ricinus</name>
    <dbReference type="NCBI Taxonomy" id="34613"/>
    <lineage>
        <taxon>Eukaryota</taxon>
        <taxon>Metazoa</taxon>
        <taxon>Ecdysozoa</taxon>
        <taxon>Arthropoda</taxon>
        <taxon>Chelicerata</taxon>
        <taxon>Arachnida</taxon>
        <taxon>Acari</taxon>
        <taxon>Parasitiformes</taxon>
        <taxon>Ixodida</taxon>
        <taxon>Ixodoidea</taxon>
        <taxon>Ixodidae</taxon>
        <taxon>Ixodinae</taxon>
        <taxon>Ixodes</taxon>
    </lineage>
</organism>
<protein>
    <submittedName>
        <fullName evidence="2">Putative secreted protein</fullName>
    </submittedName>
</protein>
<accession>A0A147BEH4</accession>
<dbReference type="EMBL" id="GEGO01006266">
    <property type="protein sequence ID" value="JAR89138.1"/>
    <property type="molecule type" value="Transcribed_RNA"/>
</dbReference>
<dbReference type="AlphaFoldDB" id="A0A147BEH4"/>
<keyword evidence="1" id="KW-0472">Membrane</keyword>
<evidence type="ECO:0000256" key="1">
    <source>
        <dbReference type="SAM" id="Phobius"/>
    </source>
</evidence>
<feature type="transmembrane region" description="Helical" evidence="1">
    <location>
        <begin position="6"/>
        <end position="25"/>
    </location>
</feature>
<sequence length="169" mass="19547">MLRGLKITSAFFFIFFVVGKHTFFFKDHFPFVILEKHGLLFLALSFAFGSSSIVDPLEEYSVLVVNLGILALECTEGLQKFFLNVWSKFLGIFIFRFRRTRRAIQRCTIPILVLHALRRAAKPFAGRWMLAVDAIFEGNFYTPGRCFEAFFRRTSARARNTRLKARSAC</sequence>
<keyword evidence="1" id="KW-0812">Transmembrane</keyword>
<keyword evidence="1" id="KW-1133">Transmembrane helix</keyword>
<evidence type="ECO:0000313" key="2">
    <source>
        <dbReference type="EMBL" id="JAR89138.1"/>
    </source>
</evidence>
<proteinExistence type="predicted"/>
<name>A0A147BEH4_IXORI</name>
<reference evidence="2" key="1">
    <citation type="journal article" date="2018" name="PLoS Negl. Trop. Dis.">
        <title>Sialome diversity of ticks revealed by RNAseq of single tick salivary glands.</title>
        <authorList>
            <person name="Perner J."/>
            <person name="Kropackova S."/>
            <person name="Kopacek P."/>
            <person name="Ribeiro J.M."/>
        </authorList>
    </citation>
    <scope>NUCLEOTIDE SEQUENCE</scope>
    <source>
        <strain evidence="2">Siblings of single egg batch collected in Ceske Budejovice</strain>
        <tissue evidence="2">Salivary glands</tissue>
    </source>
</reference>